<evidence type="ECO:0000313" key="2">
    <source>
        <dbReference type="Proteomes" id="UP000054248"/>
    </source>
</evidence>
<sequence length="157" mass="17300">MSSKPIILSDANYTEWAHLTKAQIISDGAPGCILGTYVDPGFQDSTDSVDAANFQLIDGKNSKEACEVLFATHNKQNSSQQFQLFQELACTSQNANESLTAYHQRIELAADRLYASFTSGMTAKDVVDSMPAYFLLLGLEKDEFNDILNSHCCTRLC</sequence>
<dbReference type="AlphaFoldDB" id="A0A0C3L7H4"/>
<reference evidence="1 2" key="1">
    <citation type="submission" date="2014-04" db="EMBL/GenBank/DDBJ databases">
        <authorList>
            <consortium name="DOE Joint Genome Institute"/>
            <person name="Kuo A."/>
            <person name="Girlanda M."/>
            <person name="Perotto S."/>
            <person name="Kohler A."/>
            <person name="Nagy L.G."/>
            <person name="Floudas D."/>
            <person name="Copeland A."/>
            <person name="Barry K.W."/>
            <person name="Cichocki N."/>
            <person name="Veneault-Fourrey C."/>
            <person name="LaButti K."/>
            <person name="Lindquist E.A."/>
            <person name="Lipzen A."/>
            <person name="Lundell T."/>
            <person name="Morin E."/>
            <person name="Murat C."/>
            <person name="Sun H."/>
            <person name="Tunlid A."/>
            <person name="Henrissat B."/>
            <person name="Grigoriev I.V."/>
            <person name="Hibbett D.S."/>
            <person name="Martin F."/>
            <person name="Nordberg H.P."/>
            <person name="Cantor M.N."/>
            <person name="Hua S.X."/>
        </authorList>
    </citation>
    <scope>NUCLEOTIDE SEQUENCE [LARGE SCALE GENOMIC DNA]</scope>
    <source>
        <strain evidence="1 2">MUT 4182</strain>
    </source>
</reference>
<reference evidence="2" key="2">
    <citation type="submission" date="2015-01" db="EMBL/GenBank/DDBJ databases">
        <title>Evolutionary Origins and Diversification of the Mycorrhizal Mutualists.</title>
        <authorList>
            <consortium name="DOE Joint Genome Institute"/>
            <consortium name="Mycorrhizal Genomics Consortium"/>
            <person name="Kohler A."/>
            <person name="Kuo A."/>
            <person name="Nagy L.G."/>
            <person name="Floudas D."/>
            <person name="Copeland A."/>
            <person name="Barry K.W."/>
            <person name="Cichocki N."/>
            <person name="Veneault-Fourrey C."/>
            <person name="LaButti K."/>
            <person name="Lindquist E.A."/>
            <person name="Lipzen A."/>
            <person name="Lundell T."/>
            <person name="Morin E."/>
            <person name="Murat C."/>
            <person name="Riley R."/>
            <person name="Ohm R."/>
            <person name="Sun H."/>
            <person name="Tunlid A."/>
            <person name="Henrissat B."/>
            <person name="Grigoriev I.V."/>
            <person name="Hibbett D.S."/>
            <person name="Martin F."/>
        </authorList>
    </citation>
    <scope>NUCLEOTIDE SEQUENCE [LARGE SCALE GENOMIC DNA]</scope>
    <source>
        <strain evidence="2">MUT 4182</strain>
    </source>
</reference>
<gene>
    <name evidence="1" type="ORF">M407DRAFT_32901</name>
</gene>
<feature type="non-terminal residue" evidence="1">
    <location>
        <position position="157"/>
    </location>
</feature>
<keyword evidence="2" id="KW-1185">Reference proteome</keyword>
<protein>
    <submittedName>
        <fullName evidence="1">Uncharacterized protein</fullName>
    </submittedName>
</protein>
<name>A0A0C3L7H4_9AGAM</name>
<organism evidence="1 2">
    <name type="scientific">Tulasnella calospora MUT 4182</name>
    <dbReference type="NCBI Taxonomy" id="1051891"/>
    <lineage>
        <taxon>Eukaryota</taxon>
        <taxon>Fungi</taxon>
        <taxon>Dikarya</taxon>
        <taxon>Basidiomycota</taxon>
        <taxon>Agaricomycotina</taxon>
        <taxon>Agaricomycetes</taxon>
        <taxon>Cantharellales</taxon>
        <taxon>Tulasnellaceae</taxon>
        <taxon>Tulasnella</taxon>
    </lineage>
</organism>
<proteinExistence type="predicted"/>
<evidence type="ECO:0000313" key="1">
    <source>
        <dbReference type="EMBL" id="KIO17442.1"/>
    </source>
</evidence>
<dbReference type="Proteomes" id="UP000054248">
    <property type="component" value="Unassembled WGS sequence"/>
</dbReference>
<dbReference type="EMBL" id="KN823384">
    <property type="protein sequence ID" value="KIO17442.1"/>
    <property type="molecule type" value="Genomic_DNA"/>
</dbReference>
<accession>A0A0C3L7H4</accession>
<dbReference type="HOGENOM" id="CLU_1682198_0_0_1"/>